<reference evidence="2 3" key="1">
    <citation type="submission" date="2019-02" db="EMBL/GenBank/DDBJ databases">
        <title>Deep-cultivation of Planctomycetes and their phenomic and genomic characterization uncovers novel biology.</title>
        <authorList>
            <person name="Wiegand S."/>
            <person name="Jogler M."/>
            <person name="Boedeker C."/>
            <person name="Pinto D."/>
            <person name="Vollmers J."/>
            <person name="Rivas-Marin E."/>
            <person name="Kohn T."/>
            <person name="Peeters S.H."/>
            <person name="Heuer A."/>
            <person name="Rast P."/>
            <person name="Oberbeckmann S."/>
            <person name="Bunk B."/>
            <person name="Jeske O."/>
            <person name="Meyerdierks A."/>
            <person name="Storesund J.E."/>
            <person name="Kallscheuer N."/>
            <person name="Luecker S."/>
            <person name="Lage O.M."/>
            <person name="Pohl T."/>
            <person name="Merkel B.J."/>
            <person name="Hornburger P."/>
            <person name="Mueller R.-W."/>
            <person name="Bruemmer F."/>
            <person name="Labrenz M."/>
            <person name="Spormann A.M."/>
            <person name="Op den Camp H."/>
            <person name="Overmann J."/>
            <person name="Amann R."/>
            <person name="Jetten M.S.M."/>
            <person name="Mascher T."/>
            <person name="Medema M.H."/>
            <person name="Devos D.P."/>
            <person name="Kaster A.-K."/>
            <person name="Ovreas L."/>
            <person name="Rohde M."/>
            <person name="Galperin M.Y."/>
            <person name="Jogler C."/>
        </authorList>
    </citation>
    <scope>NUCLEOTIDE SEQUENCE [LARGE SCALE GENOMIC DNA]</scope>
    <source>
        <strain evidence="2 3">Pan189</strain>
    </source>
</reference>
<dbReference type="OrthoDB" id="211205at2"/>
<dbReference type="EMBL" id="CP036268">
    <property type="protein sequence ID" value="QDT37101.1"/>
    <property type="molecule type" value="Genomic_DNA"/>
</dbReference>
<evidence type="ECO:0000313" key="3">
    <source>
        <dbReference type="Proteomes" id="UP000317318"/>
    </source>
</evidence>
<proteinExistence type="predicted"/>
<feature type="signal peptide" evidence="1">
    <location>
        <begin position="1"/>
        <end position="22"/>
    </location>
</feature>
<evidence type="ECO:0008006" key="4">
    <source>
        <dbReference type="Google" id="ProtNLM"/>
    </source>
</evidence>
<feature type="chain" id="PRO_5022061512" description="DUF3352 domain-containing protein" evidence="1">
    <location>
        <begin position="23"/>
        <end position="569"/>
    </location>
</feature>
<keyword evidence="3" id="KW-1185">Reference proteome</keyword>
<dbReference type="Proteomes" id="UP000317318">
    <property type="component" value="Chromosome"/>
</dbReference>
<dbReference type="RefSeq" id="WP_145363247.1">
    <property type="nucleotide sequence ID" value="NZ_CP036268.1"/>
</dbReference>
<evidence type="ECO:0000313" key="2">
    <source>
        <dbReference type="EMBL" id="QDT37101.1"/>
    </source>
</evidence>
<accession>A0A517QZP4</accession>
<evidence type="ECO:0000256" key="1">
    <source>
        <dbReference type="SAM" id="SignalP"/>
    </source>
</evidence>
<keyword evidence="1" id="KW-0732">Signal</keyword>
<dbReference type="AlphaFoldDB" id="A0A517QZP4"/>
<sequence length="569" mass="61245" precursor="true">MRRTGCAAVGLCVWGATALAIAAEPFEMLPGDTDVVVRLKSPAKTVDALTKFVQEGVPAIAPQAGMIRPSLGMAISNPGLAGVDDTADWWVAAFANKTSKPSVVFIVPTKDKVAAKAALGDKFSSKFIDDYLVYSASQDALDRVAGDAENSLESSLSDNAEDTFEEGDLSAWINVPHLREVYSGREEEARQGFDQFVELMKNAAAGAGDAQKQQIESAIPIYKAAFEGAVVFGKDLEPAVFTISPQEKQLLTETLLTVKEGSQSAKTLAKNEVADLDSMKDLPTGAIAYYGLHCDMKGLIESSMNLAGGMYGDDYKQSLEEFVKVLEDVDFGSSVGAVWIGDLEFGLFRFIGNTNVEPIERYRDAIRELTPKMELPDTPGLTQEMTFEPEAETISGEKVDLLTMTQTFDAEADPSGMAEKVNQALLGPDGMQQWIAYFDDTVVQTIGPKSFAETAIKTAQGESLAAPVPTEDAIEASREFLSSEANVVLLVDWARMLADGTKVAANTGAVPFPIYADKIDELGIEPSFGGFSMTTEENAIRMKSVLPIAQVKGISDLVDYVRQAMQPPQ</sequence>
<gene>
    <name evidence="2" type="ORF">Pan189_14690</name>
</gene>
<name>A0A517QZP4_9PLAN</name>
<protein>
    <recommendedName>
        <fullName evidence="4">DUF3352 domain-containing protein</fullName>
    </recommendedName>
</protein>
<dbReference type="KEGG" id="svp:Pan189_14690"/>
<organism evidence="2 3">
    <name type="scientific">Stratiformator vulcanicus</name>
    <dbReference type="NCBI Taxonomy" id="2527980"/>
    <lineage>
        <taxon>Bacteria</taxon>
        <taxon>Pseudomonadati</taxon>
        <taxon>Planctomycetota</taxon>
        <taxon>Planctomycetia</taxon>
        <taxon>Planctomycetales</taxon>
        <taxon>Planctomycetaceae</taxon>
        <taxon>Stratiformator</taxon>
    </lineage>
</organism>